<feature type="compositionally biased region" description="Polar residues" evidence="1">
    <location>
        <begin position="34"/>
        <end position="52"/>
    </location>
</feature>
<feature type="compositionally biased region" description="Low complexity" evidence="1">
    <location>
        <begin position="137"/>
        <end position="153"/>
    </location>
</feature>
<dbReference type="Proteomes" id="UP000663923">
    <property type="component" value="Chromosome"/>
</dbReference>
<feature type="compositionally biased region" description="Low complexity" evidence="1">
    <location>
        <begin position="1"/>
        <end position="18"/>
    </location>
</feature>
<feature type="region of interest" description="Disordered" evidence="1">
    <location>
        <begin position="131"/>
        <end position="155"/>
    </location>
</feature>
<feature type="region of interest" description="Disordered" evidence="1">
    <location>
        <begin position="69"/>
        <end position="90"/>
    </location>
</feature>
<evidence type="ECO:0000256" key="1">
    <source>
        <dbReference type="SAM" id="MobiDB-lite"/>
    </source>
</evidence>
<proteinExistence type="predicted"/>
<protein>
    <submittedName>
        <fullName evidence="2">Uncharacterized protein</fullName>
    </submittedName>
</protein>
<name>A0ABX7T1Y6_9SPHN</name>
<dbReference type="EMBL" id="CP071794">
    <property type="protein sequence ID" value="QTD54542.1"/>
    <property type="molecule type" value="Genomic_DNA"/>
</dbReference>
<evidence type="ECO:0000313" key="3">
    <source>
        <dbReference type="Proteomes" id="UP000663923"/>
    </source>
</evidence>
<sequence>MDVNGTNSSPNTGLNSSSGGLGQTGTAQDIAAQTPDQMLAQQARTGTPVEQGQALQQLDQMTGNKAATDALTRSEEAQAKGQTTTEHTPEMCTVEVRYKPVIGPTNHAFIVTTDADSTNYFRGGPAGNGFGSGSSGSGATSASSNTSGGDNANRGWGNIVTEYGAYQPGTVDWTTNPTGQQTVHTQAGNCDAIETQMAQRADAIEAANVPYSPFGPNSNTTVRDILDNSGFTDVNPVVWSPGWNDNMPVGQ</sequence>
<accession>A0ABX7T1Y6</accession>
<organism evidence="2 3">
    <name type="scientific">Parasphingorhabdus cellanae</name>
    <dbReference type="NCBI Taxonomy" id="2806553"/>
    <lineage>
        <taxon>Bacteria</taxon>
        <taxon>Pseudomonadati</taxon>
        <taxon>Pseudomonadota</taxon>
        <taxon>Alphaproteobacteria</taxon>
        <taxon>Sphingomonadales</taxon>
        <taxon>Sphingomonadaceae</taxon>
        <taxon>Parasphingorhabdus</taxon>
    </lineage>
</organism>
<reference evidence="2 3" key="1">
    <citation type="submission" date="2021-03" db="EMBL/GenBank/DDBJ databases">
        <title>Complete genome of Parasphingorhabdus_sp.JHSY0214.</title>
        <authorList>
            <person name="Yoo J.H."/>
            <person name="Bae J.W."/>
        </authorList>
    </citation>
    <scope>NUCLEOTIDE SEQUENCE [LARGE SCALE GENOMIC DNA]</scope>
    <source>
        <strain evidence="2 3">JHSY0214</strain>
    </source>
</reference>
<gene>
    <name evidence="2" type="ORF">J4G78_09590</name>
</gene>
<feature type="region of interest" description="Disordered" evidence="1">
    <location>
        <begin position="1"/>
        <end position="52"/>
    </location>
</feature>
<keyword evidence="3" id="KW-1185">Reference proteome</keyword>
<dbReference type="RefSeq" id="WP_207986376.1">
    <property type="nucleotide sequence ID" value="NZ_CP071794.1"/>
</dbReference>
<evidence type="ECO:0000313" key="2">
    <source>
        <dbReference type="EMBL" id="QTD54542.1"/>
    </source>
</evidence>